<keyword evidence="4" id="KW-1185">Reference proteome</keyword>
<dbReference type="PANTHER" id="PTHR42678">
    <property type="entry name" value="AMIDASE"/>
    <property type="match status" value="1"/>
</dbReference>
<dbReference type="InterPro" id="IPR023631">
    <property type="entry name" value="Amidase_dom"/>
</dbReference>
<dbReference type="RefSeq" id="WP_166178437.1">
    <property type="nucleotide sequence ID" value="NZ_CP045119.1"/>
</dbReference>
<dbReference type="Gene3D" id="3.90.1300.10">
    <property type="entry name" value="Amidase signature (AS) domain"/>
    <property type="match status" value="1"/>
</dbReference>
<dbReference type="SUPFAM" id="SSF75304">
    <property type="entry name" value="Amidase signature (AS) enzymes"/>
    <property type="match status" value="1"/>
</dbReference>
<organism evidence="3 4">
    <name type="scientific">Rubrobacter tropicus</name>
    <dbReference type="NCBI Taxonomy" id="2653851"/>
    <lineage>
        <taxon>Bacteria</taxon>
        <taxon>Bacillati</taxon>
        <taxon>Actinomycetota</taxon>
        <taxon>Rubrobacteria</taxon>
        <taxon>Rubrobacterales</taxon>
        <taxon>Rubrobacteraceae</taxon>
        <taxon>Rubrobacter</taxon>
    </lineage>
</organism>
<gene>
    <name evidence="3" type="ORF">GBA63_18155</name>
</gene>
<dbReference type="AlphaFoldDB" id="A0A6G8QD37"/>
<dbReference type="EMBL" id="CP045119">
    <property type="protein sequence ID" value="QIN84348.1"/>
    <property type="molecule type" value="Genomic_DNA"/>
</dbReference>
<evidence type="ECO:0000313" key="3">
    <source>
        <dbReference type="EMBL" id="QIN84348.1"/>
    </source>
</evidence>
<dbReference type="InterPro" id="IPR020556">
    <property type="entry name" value="Amidase_CS"/>
</dbReference>
<feature type="region of interest" description="Disordered" evidence="1">
    <location>
        <begin position="483"/>
        <end position="504"/>
    </location>
</feature>
<protein>
    <submittedName>
        <fullName evidence="3">Amidase</fullName>
    </submittedName>
</protein>
<evidence type="ECO:0000313" key="4">
    <source>
        <dbReference type="Proteomes" id="UP000501452"/>
    </source>
</evidence>
<dbReference type="Pfam" id="PF01425">
    <property type="entry name" value="Amidase"/>
    <property type="match status" value="1"/>
</dbReference>
<dbReference type="KEGG" id="rub:GBA63_18155"/>
<reference evidence="3 4" key="1">
    <citation type="submission" date="2019-10" db="EMBL/GenBank/DDBJ databases">
        <title>Rubrobacter sp nov SCSIO 52090 isolated from a deep-sea sediment in the South China Sea.</title>
        <authorList>
            <person name="Chen R.W."/>
        </authorList>
    </citation>
    <scope>NUCLEOTIDE SEQUENCE [LARGE SCALE GENOMIC DNA]</scope>
    <source>
        <strain evidence="3 4">SCSIO 52909</strain>
    </source>
</reference>
<dbReference type="PANTHER" id="PTHR42678:SF5">
    <property type="entry name" value="GLUTAMYL-TRNA(GLN) AMIDOTRANSFERASE SUBUNIT A"/>
    <property type="match status" value="1"/>
</dbReference>
<evidence type="ECO:0000259" key="2">
    <source>
        <dbReference type="Pfam" id="PF01425"/>
    </source>
</evidence>
<evidence type="ECO:0000256" key="1">
    <source>
        <dbReference type="SAM" id="MobiDB-lite"/>
    </source>
</evidence>
<dbReference type="Proteomes" id="UP000501452">
    <property type="component" value="Chromosome"/>
</dbReference>
<feature type="compositionally biased region" description="Pro residues" evidence="1">
    <location>
        <begin position="495"/>
        <end position="504"/>
    </location>
</feature>
<feature type="domain" description="Amidase" evidence="2">
    <location>
        <begin position="30"/>
        <end position="477"/>
    </location>
</feature>
<dbReference type="PROSITE" id="PS00571">
    <property type="entry name" value="AMIDASES"/>
    <property type="match status" value="1"/>
</dbReference>
<proteinExistence type="predicted"/>
<name>A0A6G8QD37_9ACTN</name>
<accession>A0A6G8QD37</accession>
<dbReference type="InterPro" id="IPR036928">
    <property type="entry name" value="AS_sf"/>
</dbReference>
<feature type="compositionally biased region" description="Basic and acidic residues" evidence="1">
    <location>
        <begin position="483"/>
        <end position="493"/>
    </location>
</feature>
<sequence length="504" mass="53418">MTASSFRLQEATIDDIHSAFRSGELTCRGLVELYLARIEAYDKNGPELNSILTVNPNVLDEADELDSSFGRRGEFVGPLHGIPVLVKDQAETAGIRTTFGSVAFEDYVPEEDATAVGRLKEAGALILAKTNLPDFATSWFAYSSAGGETKNPYDLDRDPGGSSGGTGAAVAANLGAVGIGEDTGGSIRVPSSFDNLVGFRVTTGLISRKGMSPLVVFQDTAGPMTRTVKDAAILLDALVGYDPADPFTAAATLARGAGGYAGGLSEGGLRGARVGVLREAFGPDDDPDSGEVNRVVGVAIEAMRDAGAEVVDPVSVPNLMGFIEVTSLYLSQSRYDIDGFLSTRPGSHTVGELYDAKRFHPRLDLFTAIAEEAPEHPEEDPNYHKGLAAREEFRRAILGVMASHNLDAILFPNSQVLPPTRKELDDWKWTVLTFPTNALIAAQADLPSVSLPAGFSEGGVPVGFELVGKPYGEADLLGLAHSYEKAADPRRSPDSVPPLPDEPR</sequence>